<reference evidence="1 2" key="1">
    <citation type="submission" date="2023-01" db="EMBL/GenBank/DDBJ databases">
        <title>Psychroserpens ponticola sp. nov., isolated from seawater.</title>
        <authorList>
            <person name="Kristyanto S."/>
            <person name="Jung J."/>
            <person name="Kim J.M."/>
            <person name="Jeon C.O."/>
        </authorList>
    </citation>
    <scope>NUCLEOTIDE SEQUENCE [LARGE SCALE GENOMIC DNA]</scope>
    <source>
        <strain evidence="1 2">MSW6</strain>
    </source>
</reference>
<proteinExistence type="predicted"/>
<accession>A0ABY7RV98</accession>
<protein>
    <recommendedName>
        <fullName evidence="3">DUF4835 family protein</fullName>
    </recommendedName>
</protein>
<dbReference type="RefSeq" id="WP_249996741.1">
    <property type="nucleotide sequence ID" value="NZ_CP116221.1"/>
</dbReference>
<evidence type="ECO:0008006" key="3">
    <source>
        <dbReference type="Google" id="ProtNLM"/>
    </source>
</evidence>
<evidence type="ECO:0000313" key="1">
    <source>
        <dbReference type="EMBL" id="WCO01045.1"/>
    </source>
</evidence>
<dbReference type="Proteomes" id="UP001202717">
    <property type="component" value="Chromosome"/>
</dbReference>
<organism evidence="1 2">
    <name type="scientific">Psychroserpens ponticola</name>
    <dbReference type="NCBI Taxonomy" id="2932268"/>
    <lineage>
        <taxon>Bacteria</taxon>
        <taxon>Pseudomonadati</taxon>
        <taxon>Bacteroidota</taxon>
        <taxon>Flavobacteriia</taxon>
        <taxon>Flavobacteriales</taxon>
        <taxon>Flavobacteriaceae</taxon>
        <taxon>Psychroserpens</taxon>
    </lineage>
</organism>
<keyword evidence="2" id="KW-1185">Reference proteome</keyword>
<name>A0ABY7RV98_9FLAO</name>
<gene>
    <name evidence="1" type="ORF">MUN68_013345</name>
</gene>
<sequence length="387" mass="45164">MKRNFIMLNLIFAFTTIFAQDIIVKPEFITYPIDSITKRNINQTLESLFLEIGQGIINPNYLTSKRRVLTTTILEELMRYETRKDSSLIDIKDKQLINIFPISNNQYLLSISYSTQHNSQLPKLIYIINLMATENQGKITFSIPLDYLTRYWKTQKIGNITYHFRKQIDNNKAETFNRNNQKIANKLDLQPEMLDFYMCDNYQEISTLLGKSYSIHSNGQYRDGYGVDSKTIFSIMNNEDFSHDMFHYYSSNIHKRENRNWIAEEGIAYSWGNAYYTDNDGEMISHHKLVNELKNYISKNPNTDLFELFSKDVNIFDHIAPDISVRSTISGLIINSIEKEKGIDGILKLINAGSKDRLNSYLKVTEELIGLNKDNFNSTVERFLYNP</sequence>
<evidence type="ECO:0000313" key="2">
    <source>
        <dbReference type="Proteomes" id="UP001202717"/>
    </source>
</evidence>
<dbReference type="EMBL" id="CP116221">
    <property type="protein sequence ID" value="WCO01045.1"/>
    <property type="molecule type" value="Genomic_DNA"/>
</dbReference>